<evidence type="ECO:0000313" key="4">
    <source>
        <dbReference type="Proteomes" id="UP000199352"/>
    </source>
</evidence>
<evidence type="ECO:0000313" key="3">
    <source>
        <dbReference type="EMBL" id="SER62290.1"/>
    </source>
</evidence>
<gene>
    <name evidence="3" type="ORF">SAMN05216188_113130</name>
</gene>
<organism evidence="3 4">
    <name type="scientific">Lentzea xinjiangensis</name>
    <dbReference type="NCBI Taxonomy" id="402600"/>
    <lineage>
        <taxon>Bacteria</taxon>
        <taxon>Bacillati</taxon>
        <taxon>Actinomycetota</taxon>
        <taxon>Actinomycetes</taxon>
        <taxon>Pseudonocardiales</taxon>
        <taxon>Pseudonocardiaceae</taxon>
        <taxon>Lentzea</taxon>
    </lineage>
</organism>
<dbReference type="InterPro" id="IPR000092">
    <property type="entry name" value="Polyprenyl_synt"/>
</dbReference>
<dbReference type="Pfam" id="PF00348">
    <property type="entry name" value="polyprenyl_synt"/>
    <property type="match status" value="1"/>
</dbReference>
<dbReference type="PANTHER" id="PTHR12001">
    <property type="entry name" value="GERANYLGERANYL PYROPHOSPHATE SYNTHASE"/>
    <property type="match status" value="1"/>
</dbReference>
<dbReference type="PANTHER" id="PTHR12001:SF86">
    <property type="entry name" value="GERANYLGERANYL DIPHOSPHATE SYNTHASE"/>
    <property type="match status" value="1"/>
</dbReference>
<reference evidence="4" key="1">
    <citation type="submission" date="2016-10" db="EMBL/GenBank/DDBJ databases">
        <authorList>
            <person name="Varghese N."/>
            <person name="Submissions S."/>
        </authorList>
    </citation>
    <scope>NUCLEOTIDE SEQUENCE [LARGE SCALE GENOMIC DNA]</scope>
    <source>
        <strain evidence="4">CGMCC 4.3525</strain>
    </source>
</reference>
<evidence type="ECO:0000256" key="1">
    <source>
        <dbReference type="RuleBase" id="RU004466"/>
    </source>
</evidence>
<proteinExistence type="inferred from homology"/>
<dbReference type="EMBL" id="FOFR01000013">
    <property type="protein sequence ID" value="SER62290.1"/>
    <property type="molecule type" value="Genomic_DNA"/>
</dbReference>
<dbReference type="GO" id="GO:0004659">
    <property type="term" value="F:prenyltransferase activity"/>
    <property type="evidence" value="ECO:0007669"/>
    <property type="project" value="InterPro"/>
</dbReference>
<dbReference type="GO" id="GO:0008299">
    <property type="term" value="P:isoprenoid biosynthetic process"/>
    <property type="evidence" value="ECO:0007669"/>
    <property type="project" value="InterPro"/>
</dbReference>
<name>A0A1H9QPE6_9PSEU</name>
<dbReference type="Gene3D" id="1.10.600.10">
    <property type="entry name" value="Farnesyl Diphosphate Synthase"/>
    <property type="match status" value="1"/>
</dbReference>
<accession>A0A1H9QPE6</accession>
<evidence type="ECO:0000256" key="2">
    <source>
        <dbReference type="SAM" id="MobiDB-lite"/>
    </source>
</evidence>
<dbReference type="STRING" id="402600.SAMN05216188_113130"/>
<dbReference type="SUPFAM" id="SSF48576">
    <property type="entry name" value="Terpenoid synthases"/>
    <property type="match status" value="1"/>
</dbReference>
<dbReference type="AlphaFoldDB" id="A0A1H9QPE6"/>
<feature type="region of interest" description="Disordered" evidence="2">
    <location>
        <begin position="365"/>
        <end position="404"/>
    </location>
</feature>
<protein>
    <submittedName>
        <fullName evidence="3">Geranylgeranyl diphosphate synthase, type I</fullName>
    </submittedName>
</protein>
<keyword evidence="4" id="KW-1185">Reference proteome</keyword>
<keyword evidence="1" id="KW-0808">Transferase</keyword>
<dbReference type="Proteomes" id="UP000199352">
    <property type="component" value="Unassembled WGS sequence"/>
</dbReference>
<dbReference type="CDD" id="cd00867">
    <property type="entry name" value="Trans_IPPS"/>
    <property type="match status" value="1"/>
</dbReference>
<dbReference type="InterPro" id="IPR008949">
    <property type="entry name" value="Isoprenoid_synthase_dom_sf"/>
</dbReference>
<feature type="compositionally biased region" description="Pro residues" evidence="2">
    <location>
        <begin position="380"/>
        <end position="390"/>
    </location>
</feature>
<sequence length="404" mass="42748">MPLFDTTVASALVHLISGFSVVPEVWEDCMTSIDVTAPPRDVPERTRAAVEPPLRAVLAGLPDSTREVAEYGLAGHDLTTAALTLLCAEAIGDAADAVRVAVALELAHLHEHLHADLMARAVSRNHRPSAWVEFGDERAVGTAEELLSLAFTLLTKPEVVALNTALLSVVDGYVQELDMDERDDVDLAEHLGVAAAKHSALTATACELGALAAGATRAQADDFREFGDDIGLARKHVDDVLAIWGGAVVSGRPLYDDLAHRRRTLPVAAAINAGTDVYAGDASPRERAALVERAGGRRWCEQQAELLLARALGHLRRAAPGAADELAGFARSVTTARCAPQPVLQPAVQPVPQLVSRSAAQPVPQSATQLATQQLVPQPATQPVPQPVVPAQPKAEPQTELTLF</sequence>
<comment type="similarity">
    <text evidence="1">Belongs to the FPP/GGPP synthase family.</text>
</comment>